<evidence type="ECO:0000313" key="3">
    <source>
        <dbReference type="Proteomes" id="UP000662857"/>
    </source>
</evidence>
<gene>
    <name evidence="2" type="ORF">JQS43_17135</name>
</gene>
<dbReference type="InterPro" id="IPR004360">
    <property type="entry name" value="Glyas_Fos-R_dOase_dom"/>
</dbReference>
<dbReference type="EMBL" id="CP070499">
    <property type="protein sequence ID" value="QSB13341.1"/>
    <property type="molecule type" value="Genomic_DNA"/>
</dbReference>
<dbReference type="KEGG" id="nhy:JQS43_17135"/>
<accession>A0A895Y7K7</accession>
<dbReference type="AlphaFoldDB" id="A0A895Y7K7"/>
<feature type="domain" description="VOC" evidence="1">
    <location>
        <begin position="4"/>
        <end position="113"/>
    </location>
</feature>
<reference evidence="2" key="1">
    <citation type="submission" date="2021-02" db="EMBL/GenBank/DDBJ databases">
        <title>Natrosporangium hydrolyticum gen. nov., sp. nov, a haloalkaliphilic actinobacterium from a soda solonchak soil.</title>
        <authorList>
            <person name="Sorokin D.Y."/>
            <person name="Khijniak T.V."/>
            <person name="Zakharycheva A.P."/>
            <person name="Boueva O.V."/>
            <person name="Ariskina E.V."/>
            <person name="Hahnke R.L."/>
            <person name="Bunk B."/>
            <person name="Sproer C."/>
            <person name="Schumann P."/>
            <person name="Evtushenko L.I."/>
            <person name="Kublanov I.V."/>
        </authorList>
    </citation>
    <scope>NUCLEOTIDE SEQUENCE</scope>
    <source>
        <strain evidence="2">DSM 106523</strain>
    </source>
</reference>
<evidence type="ECO:0000259" key="1">
    <source>
        <dbReference type="PROSITE" id="PS51819"/>
    </source>
</evidence>
<dbReference type="InterPro" id="IPR037523">
    <property type="entry name" value="VOC_core"/>
</dbReference>
<sequence>MTASLSHLFMRVADLPAARTFWVDQLGLLVLHEEAAGYLRVGGRDGFHLGIEQGDPGPPNALEIAVQVADVDDTYQALIAAGVPADTAPADQPWGRRHAWVRDPDNRRISIFS</sequence>
<keyword evidence="3" id="KW-1185">Reference proteome</keyword>
<evidence type="ECO:0000313" key="2">
    <source>
        <dbReference type="EMBL" id="QSB13341.1"/>
    </source>
</evidence>
<protein>
    <submittedName>
        <fullName evidence="2">VOC family protein</fullName>
    </submittedName>
</protein>
<dbReference type="RefSeq" id="WP_239675419.1">
    <property type="nucleotide sequence ID" value="NZ_CP070499.1"/>
</dbReference>
<dbReference type="Gene3D" id="3.10.180.10">
    <property type="entry name" value="2,3-Dihydroxybiphenyl 1,2-Dioxygenase, domain 1"/>
    <property type="match status" value="1"/>
</dbReference>
<dbReference type="SUPFAM" id="SSF54593">
    <property type="entry name" value="Glyoxalase/Bleomycin resistance protein/Dihydroxybiphenyl dioxygenase"/>
    <property type="match status" value="1"/>
</dbReference>
<dbReference type="Proteomes" id="UP000662857">
    <property type="component" value="Chromosome"/>
</dbReference>
<name>A0A895Y7K7_9ACTN</name>
<dbReference type="Pfam" id="PF00903">
    <property type="entry name" value="Glyoxalase"/>
    <property type="match status" value="1"/>
</dbReference>
<proteinExistence type="predicted"/>
<dbReference type="PROSITE" id="PS51819">
    <property type="entry name" value="VOC"/>
    <property type="match status" value="1"/>
</dbReference>
<dbReference type="InterPro" id="IPR029068">
    <property type="entry name" value="Glyas_Bleomycin-R_OHBP_Dase"/>
</dbReference>
<organism evidence="2 3">
    <name type="scientific">Natronosporangium hydrolyticum</name>
    <dbReference type="NCBI Taxonomy" id="2811111"/>
    <lineage>
        <taxon>Bacteria</taxon>
        <taxon>Bacillati</taxon>
        <taxon>Actinomycetota</taxon>
        <taxon>Actinomycetes</taxon>
        <taxon>Micromonosporales</taxon>
        <taxon>Micromonosporaceae</taxon>
        <taxon>Natronosporangium</taxon>
    </lineage>
</organism>